<evidence type="ECO:0008006" key="3">
    <source>
        <dbReference type="Google" id="ProtNLM"/>
    </source>
</evidence>
<proteinExistence type="predicted"/>
<evidence type="ECO:0000313" key="2">
    <source>
        <dbReference type="Proteomes" id="UP000215355"/>
    </source>
</evidence>
<protein>
    <recommendedName>
        <fullName evidence="3">Integral membrane protein</fullName>
    </recommendedName>
</protein>
<dbReference type="KEGG" id="smiz:4412673_01776"/>
<reference evidence="1 2" key="1">
    <citation type="submission" date="2017-06" db="EMBL/GenBank/DDBJ databases">
        <authorList>
            <consortium name="Pathogen Informatics"/>
        </authorList>
    </citation>
    <scope>NUCLEOTIDE SEQUENCE [LARGE SCALE GENOMIC DNA]</scope>
    <source>
        <strain evidence="1 2">NCTC12149</strain>
    </source>
</reference>
<organism evidence="1 2">
    <name type="scientific">Sphingobacterium mizutaii</name>
    <dbReference type="NCBI Taxonomy" id="1010"/>
    <lineage>
        <taxon>Bacteria</taxon>
        <taxon>Pseudomonadati</taxon>
        <taxon>Bacteroidota</taxon>
        <taxon>Sphingobacteriia</taxon>
        <taxon>Sphingobacteriales</taxon>
        <taxon>Sphingobacteriaceae</taxon>
        <taxon>Sphingobacterium</taxon>
    </lineage>
</organism>
<dbReference type="AlphaFoldDB" id="A0AAJ5C098"/>
<name>A0AAJ5C098_9SPHI</name>
<gene>
    <name evidence="1" type="ORF">SAMEA4412673_01776</name>
</gene>
<evidence type="ECO:0000313" key="1">
    <source>
        <dbReference type="EMBL" id="SNV49411.1"/>
    </source>
</evidence>
<sequence length="295" mass="33676">MQLHYIRLIFCLFFLVLGYNELLAQEVLHSERVSKGKVSDPALDEISGIIASINNPGMFWVHNDSGDEAKVYLIDSAARLMCSFQLEGVEAKDIEDIAWVELEGQSYVVLADIGDNLAERSNLSLYVFPEPVLKKGVKQDSIAKASISIKQLKYPGKARDAEAVFIDPLDKQFYLISKREFRSSLYSADIFKEKKQIYLLNPRFSFPFTFITAADISPKRDAVIMKNLTSIFYWPIGRNDSLLEALKKQPLPIPYEPEPQGEAITFDRKSDGFFTISERPFGLDSYLYYYHISKH</sequence>
<accession>A0AAJ5C098</accession>
<dbReference type="Proteomes" id="UP000215355">
    <property type="component" value="Chromosome 1"/>
</dbReference>
<dbReference type="RefSeq" id="WP_093095844.1">
    <property type="nucleotide sequence ID" value="NZ_CP158798.1"/>
</dbReference>
<dbReference type="EMBL" id="LT906468">
    <property type="protein sequence ID" value="SNV49411.1"/>
    <property type="molecule type" value="Genomic_DNA"/>
</dbReference>